<evidence type="ECO:0000256" key="1">
    <source>
        <dbReference type="ARBA" id="ARBA00023015"/>
    </source>
</evidence>
<dbReference type="Pfam" id="PF01047">
    <property type="entry name" value="MarR"/>
    <property type="match status" value="1"/>
</dbReference>
<evidence type="ECO:0000256" key="2">
    <source>
        <dbReference type="ARBA" id="ARBA00023125"/>
    </source>
</evidence>
<dbReference type="InterPro" id="IPR036390">
    <property type="entry name" value="WH_DNA-bd_sf"/>
</dbReference>
<evidence type="ECO:0000256" key="3">
    <source>
        <dbReference type="ARBA" id="ARBA00023163"/>
    </source>
</evidence>
<reference evidence="6" key="1">
    <citation type="journal article" date="2019" name="Int. J. Syst. Evol. Microbiol.">
        <title>The Global Catalogue of Microorganisms (GCM) 10K type strain sequencing project: providing services to taxonomists for standard genome sequencing and annotation.</title>
        <authorList>
            <consortium name="The Broad Institute Genomics Platform"/>
            <consortium name="The Broad Institute Genome Sequencing Center for Infectious Disease"/>
            <person name="Wu L."/>
            <person name="Ma J."/>
        </authorList>
    </citation>
    <scope>NUCLEOTIDE SEQUENCE [LARGE SCALE GENOMIC DNA]</scope>
    <source>
        <strain evidence="6">NBRC 106396</strain>
    </source>
</reference>
<keyword evidence="2" id="KW-0238">DNA-binding</keyword>
<keyword evidence="3" id="KW-0804">Transcription</keyword>
<dbReference type="RefSeq" id="WP_379750723.1">
    <property type="nucleotide sequence ID" value="NZ_JBHTCP010000050.1"/>
</dbReference>
<evidence type="ECO:0000313" key="6">
    <source>
        <dbReference type="Proteomes" id="UP001596549"/>
    </source>
</evidence>
<dbReference type="PANTHER" id="PTHR42756:SF1">
    <property type="entry name" value="TRANSCRIPTIONAL REPRESSOR OF EMRAB OPERON"/>
    <property type="match status" value="1"/>
</dbReference>
<accession>A0ABW2NRM7</accession>
<comment type="caution">
    <text evidence="5">The sequence shown here is derived from an EMBL/GenBank/DDBJ whole genome shotgun (WGS) entry which is preliminary data.</text>
</comment>
<dbReference type="Gene3D" id="1.10.10.10">
    <property type="entry name" value="Winged helix-like DNA-binding domain superfamily/Winged helix DNA-binding domain"/>
    <property type="match status" value="1"/>
</dbReference>
<proteinExistence type="predicted"/>
<keyword evidence="6" id="KW-1185">Reference proteome</keyword>
<gene>
    <name evidence="5" type="ORF">ACFQPF_15860</name>
</gene>
<name>A0ABW2NRM7_9BACL</name>
<organism evidence="5 6">
    <name type="scientific">Fictibacillus iocasae</name>
    <dbReference type="NCBI Taxonomy" id="2715437"/>
    <lineage>
        <taxon>Bacteria</taxon>
        <taxon>Bacillati</taxon>
        <taxon>Bacillota</taxon>
        <taxon>Bacilli</taxon>
        <taxon>Bacillales</taxon>
        <taxon>Fictibacillaceae</taxon>
        <taxon>Fictibacillus</taxon>
    </lineage>
</organism>
<sequence>MRGLASDLLLDIERLESAYNEILEVLKPEIWEEEEVTATQFHILKTLIKKEKWTVTEIADAMRVRASATTVIIDRLVKRGLVNRYRSDLDRRIVYVEINPDGKDTYERINSKRNSVLMKYISQLPESTLVQLVSSFEQLAAVIKNK</sequence>
<dbReference type="PANTHER" id="PTHR42756">
    <property type="entry name" value="TRANSCRIPTIONAL REGULATOR, MARR"/>
    <property type="match status" value="1"/>
</dbReference>
<dbReference type="Proteomes" id="UP001596549">
    <property type="component" value="Unassembled WGS sequence"/>
</dbReference>
<evidence type="ECO:0000259" key="4">
    <source>
        <dbReference type="PROSITE" id="PS50995"/>
    </source>
</evidence>
<feature type="domain" description="HTH marR-type" evidence="4">
    <location>
        <begin position="5"/>
        <end position="141"/>
    </location>
</feature>
<dbReference type="EMBL" id="JBHTCP010000050">
    <property type="protein sequence ID" value="MFC7373116.1"/>
    <property type="molecule type" value="Genomic_DNA"/>
</dbReference>
<dbReference type="InterPro" id="IPR036388">
    <property type="entry name" value="WH-like_DNA-bd_sf"/>
</dbReference>
<dbReference type="SUPFAM" id="SSF46785">
    <property type="entry name" value="Winged helix' DNA-binding domain"/>
    <property type="match status" value="1"/>
</dbReference>
<dbReference type="PROSITE" id="PS50995">
    <property type="entry name" value="HTH_MARR_2"/>
    <property type="match status" value="1"/>
</dbReference>
<dbReference type="SMART" id="SM00347">
    <property type="entry name" value="HTH_MARR"/>
    <property type="match status" value="1"/>
</dbReference>
<evidence type="ECO:0000313" key="5">
    <source>
        <dbReference type="EMBL" id="MFC7373116.1"/>
    </source>
</evidence>
<protein>
    <submittedName>
        <fullName evidence="5">MarR family winged helix-turn-helix transcriptional regulator</fullName>
    </submittedName>
</protein>
<dbReference type="InterPro" id="IPR000835">
    <property type="entry name" value="HTH_MarR-typ"/>
</dbReference>
<keyword evidence="1" id="KW-0805">Transcription regulation</keyword>